<evidence type="ECO:0000313" key="2">
    <source>
        <dbReference type="EMBL" id="CUN54249.1"/>
    </source>
</evidence>
<protein>
    <submittedName>
        <fullName evidence="2">Methyltransferase type 11</fullName>
        <ecNumber evidence="2">2.1.1.-</ecNumber>
    </submittedName>
</protein>
<keyword evidence="2" id="KW-0808">Transferase</keyword>
<dbReference type="GO" id="GO:0032259">
    <property type="term" value="P:methylation"/>
    <property type="evidence" value="ECO:0007669"/>
    <property type="project" value="UniProtKB-KW"/>
</dbReference>
<evidence type="ECO:0000313" key="3">
    <source>
        <dbReference type="Proteomes" id="UP000095594"/>
    </source>
</evidence>
<dbReference type="EMBL" id="CYZX01000001">
    <property type="protein sequence ID" value="CUN54249.1"/>
    <property type="molecule type" value="Genomic_DNA"/>
</dbReference>
<keyword evidence="2" id="KW-0489">Methyltransferase</keyword>
<sequence length="197" mass="22658">MKNETLNYYNENAKEYFEITKTLKTSDIYTAFLNSVKSGGKILDLGCGSGRDSLYFKNAGYDVTAVDGSVKLAKEAEKLINQDVIVSKFEDLELNQKFDGIWACASLLHVKRENIEEVLRKLSNNLKEGAVFYLSFKCGDNEYVDERGRYFNCYREESFIEMIKKIKEYDIKNIYITGDSLGGRDNLTWLNVLLQRV</sequence>
<dbReference type="InterPro" id="IPR029063">
    <property type="entry name" value="SAM-dependent_MTases_sf"/>
</dbReference>
<organism evidence="2 3">
    <name type="scientific">Clostridium disporicum</name>
    <dbReference type="NCBI Taxonomy" id="84024"/>
    <lineage>
        <taxon>Bacteria</taxon>
        <taxon>Bacillati</taxon>
        <taxon>Bacillota</taxon>
        <taxon>Clostridia</taxon>
        <taxon>Eubacteriales</taxon>
        <taxon>Clostridiaceae</taxon>
        <taxon>Clostridium</taxon>
    </lineage>
</organism>
<accession>A0A173XRE7</accession>
<dbReference type="PANTHER" id="PTHR43861:SF1">
    <property type="entry name" value="TRANS-ACONITATE 2-METHYLTRANSFERASE"/>
    <property type="match status" value="1"/>
</dbReference>
<dbReference type="Proteomes" id="UP000095594">
    <property type="component" value="Unassembled WGS sequence"/>
</dbReference>
<gene>
    <name evidence="2" type="primary">tehB_1</name>
    <name evidence="2" type="ORF">ERS852471_00103</name>
</gene>
<dbReference type="AlphaFoldDB" id="A0A173XRE7"/>
<evidence type="ECO:0000259" key="1">
    <source>
        <dbReference type="Pfam" id="PF03848"/>
    </source>
</evidence>
<dbReference type="SUPFAM" id="SSF53335">
    <property type="entry name" value="S-adenosyl-L-methionine-dependent methyltransferases"/>
    <property type="match status" value="1"/>
</dbReference>
<proteinExistence type="predicted"/>
<dbReference type="OrthoDB" id="9804312at2"/>
<feature type="domain" description="Tellurite resistance methyltransferase TehB-like" evidence="1">
    <location>
        <begin position="15"/>
        <end position="130"/>
    </location>
</feature>
<dbReference type="RefSeq" id="WP_055262835.1">
    <property type="nucleotide sequence ID" value="NZ_CABIXQ010000001.1"/>
</dbReference>
<reference evidence="2 3" key="1">
    <citation type="submission" date="2015-09" db="EMBL/GenBank/DDBJ databases">
        <authorList>
            <consortium name="Pathogen Informatics"/>
        </authorList>
    </citation>
    <scope>NUCLEOTIDE SEQUENCE [LARGE SCALE GENOMIC DNA]</scope>
    <source>
        <strain evidence="2 3">2789STDY5834856</strain>
    </source>
</reference>
<dbReference type="PANTHER" id="PTHR43861">
    <property type="entry name" value="TRANS-ACONITATE 2-METHYLTRANSFERASE-RELATED"/>
    <property type="match status" value="1"/>
</dbReference>
<name>A0A173XRE7_9CLOT</name>
<dbReference type="Gene3D" id="3.40.50.150">
    <property type="entry name" value="Vaccinia Virus protein VP39"/>
    <property type="match status" value="1"/>
</dbReference>
<dbReference type="EC" id="2.1.1.-" evidence="2"/>
<dbReference type="GO" id="GO:0008168">
    <property type="term" value="F:methyltransferase activity"/>
    <property type="evidence" value="ECO:0007669"/>
    <property type="project" value="UniProtKB-KW"/>
</dbReference>
<dbReference type="Pfam" id="PF03848">
    <property type="entry name" value="TehB"/>
    <property type="match status" value="1"/>
</dbReference>
<dbReference type="CDD" id="cd02440">
    <property type="entry name" value="AdoMet_MTases"/>
    <property type="match status" value="1"/>
</dbReference>
<dbReference type="InterPro" id="IPR015985">
    <property type="entry name" value="TehB-like_dom"/>
</dbReference>